<evidence type="ECO:0000256" key="35">
    <source>
        <dbReference type="SAM" id="MobiDB-lite"/>
    </source>
</evidence>
<comment type="subcellular location">
    <subcellularLocation>
        <location evidence="7">Cell projection</location>
        <location evidence="7">Axon</location>
    </subcellularLocation>
    <subcellularLocation>
        <location evidence="4">Cell projection</location>
        <location evidence="4">Dendrite</location>
    </subcellularLocation>
    <subcellularLocation>
        <location evidence="2">Cytoplasm</location>
        <location evidence="2">Cytoskeleton</location>
        <location evidence="2">Cilium basal body</location>
    </subcellularLocation>
    <subcellularLocation>
        <location evidence="5">Cytoplasm</location>
        <location evidence="5">Cytoskeleton</location>
        <location evidence="5">Microtubule organizing center</location>
        <location evidence="5">Centrosome</location>
    </subcellularLocation>
    <subcellularLocation>
        <location evidence="3">Nucleus</location>
    </subcellularLocation>
    <subcellularLocation>
        <location evidence="6">Perikaryon</location>
    </subcellularLocation>
</comment>
<dbReference type="GO" id="GO:0016740">
    <property type="term" value="F:transferase activity"/>
    <property type="evidence" value="ECO:0007669"/>
    <property type="project" value="UniProtKB-KW"/>
</dbReference>
<keyword evidence="11" id="KW-0963">Cytoplasm</keyword>
<gene>
    <name evidence="37" type="ORF">E2986_06229</name>
</gene>
<evidence type="ECO:0000256" key="11">
    <source>
        <dbReference type="ARBA" id="ARBA00022490"/>
    </source>
</evidence>
<keyword evidence="20" id="KW-0862">Zinc</keyword>
<dbReference type="PANTHER" id="PTHR10625">
    <property type="entry name" value="HISTONE DEACETYLASE HDAC1-RELATED"/>
    <property type="match status" value="1"/>
</dbReference>
<comment type="catalytic activity">
    <reaction evidence="30">
        <text>N(6)-acetyl-L-lysyl-[protein] + H2O = L-lysyl-[protein] + acetate</text>
        <dbReference type="Rhea" id="RHEA:58108"/>
        <dbReference type="Rhea" id="RHEA-COMP:9752"/>
        <dbReference type="Rhea" id="RHEA-COMP:10731"/>
        <dbReference type="ChEBI" id="CHEBI:15377"/>
        <dbReference type="ChEBI" id="CHEBI:29969"/>
        <dbReference type="ChEBI" id="CHEBI:30089"/>
        <dbReference type="ChEBI" id="CHEBI:61930"/>
    </reaction>
    <physiologicalReaction direction="left-to-right" evidence="30">
        <dbReference type="Rhea" id="RHEA:58109"/>
    </physiologicalReaction>
</comment>
<comment type="similarity">
    <text evidence="9">Belongs to the histone deacetylase family. HD type 2 subfamily.</text>
</comment>
<dbReference type="CDD" id="cd10002">
    <property type="entry name" value="HDAC10_HDAC6-dom1"/>
    <property type="match status" value="1"/>
</dbReference>
<dbReference type="InterPro" id="IPR037138">
    <property type="entry name" value="His_deacetylse_dom_sf"/>
</dbReference>
<evidence type="ECO:0000256" key="14">
    <source>
        <dbReference type="ARBA" id="ARBA00022679"/>
    </source>
</evidence>
<dbReference type="GO" id="GO:0141221">
    <property type="term" value="F:histone deacetylase activity, hydrolytic mechanism"/>
    <property type="evidence" value="ECO:0007669"/>
    <property type="project" value="UniProtKB-EC"/>
</dbReference>
<dbReference type="Gene3D" id="3.40.800.20">
    <property type="entry name" value="Histone deacetylase domain"/>
    <property type="match status" value="3"/>
</dbReference>
<evidence type="ECO:0000259" key="36">
    <source>
        <dbReference type="PROSITE" id="PS50271"/>
    </source>
</evidence>
<keyword evidence="18" id="KW-0833">Ubl conjugation pathway</keyword>
<dbReference type="InterPro" id="IPR023696">
    <property type="entry name" value="Ureohydrolase_dom_sf"/>
</dbReference>
<evidence type="ECO:0000256" key="4">
    <source>
        <dbReference type="ARBA" id="ARBA00004279"/>
    </source>
</evidence>
<dbReference type="Gene3D" id="3.30.40.10">
    <property type="entry name" value="Zinc/RING finger domain, C3HC4 (zinc finger)"/>
    <property type="match status" value="1"/>
</dbReference>
<evidence type="ECO:0000256" key="16">
    <source>
        <dbReference type="ARBA" id="ARBA00022737"/>
    </source>
</evidence>
<evidence type="ECO:0000256" key="29">
    <source>
        <dbReference type="ARBA" id="ARBA00048287"/>
    </source>
</evidence>
<evidence type="ECO:0000256" key="1">
    <source>
        <dbReference type="ARBA" id="ARBA00001947"/>
    </source>
</evidence>
<dbReference type="InterPro" id="IPR000286">
    <property type="entry name" value="HDACs"/>
</dbReference>
<dbReference type="InterPro" id="IPR023801">
    <property type="entry name" value="His_deacetylse_dom"/>
</dbReference>
<evidence type="ECO:0000256" key="20">
    <source>
        <dbReference type="ARBA" id="ARBA00022833"/>
    </source>
</evidence>
<evidence type="ECO:0000256" key="17">
    <source>
        <dbReference type="ARBA" id="ARBA00022771"/>
    </source>
</evidence>
<evidence type="ECO:0000256" key="27">
    <source>
        <dbReference type="ARBA" id="ARBA00023242"/>
    </source>
</evidence>
<evidence type="ECO:0000256" key="8">
    <source>
        <dbReference type="ARBA" id="ARBA00004906"/>
    </source>
</evidence>
<dbReference type="Pfam" id="PF02148">
    <property type="entry name" value="zf-UBP"/>
    <property type="match status" value="1"/>
</dbReference>
<keyword evidence="19" id="KW-0378">Hydrolase</keyword>
<keyword evidence="13" id="KW-0597">Phosphoprotein</keyword>
<feature type="region of interest" description="Disordered" evidence="35">
    <location>
        <begin position="1004"/>
        <end position="1044"/>
    </location>
</feature>
<keyword evidence="22" id="KW-0156">Chromatin regulator</keyword>
<dbReference type="GO" id="GO:0008270">
    <property type="term" value="F:zinc ion binding"/>
    <property type="evidence" value="ECO:0007669"/>
    <property type="project" value="UniProtKB-KW"/>
</dbReference>
<dbReference type="Proteomes" id="UP000655588">
    <property type="component" value="Unassembled WGS sequence"/>
</dbReference>
<evidence type="ECO:0000256" key="28">
    <source>
        <dbReference type="ARBA" id="ARBA00023273"/>
    </source>
</evidence>
<evidence type="ECO:0000256" key="33">
    <source>
        <dbReference type="ARBA" id="ARBA00082852"/>
    </source>
</evidence>
<dbReference type="GO" id="GO:0040029">
    <property type="term" value="P:epigenetic regulation of gene expression"/>
    <property type="evidence" value="ECO:0007669"/>
    <property type="project" value="TreeGrafter"/>
</dbReference>
<reference evidence="37" key="1">
    <citation type="submission" date="2019-11" db="EMBL/GenBank/DDBJ databases">
        <title>The nuclear and mitochondrial genomes of Frieseomelitta varia - a highly eusocial stingless bee (Meliponini) with a permanently sterile worker caste.</title>
        <authorList>
            <person name="Freitas F.C.P."/>
            <person name="Lourenco A.P."/>
            <person name="Nunes F.M.F."/>
            <person name="Paschoal A.R."/>
            <person name="Abreu F.C.P."/>
            <person name="Barbin F.O."/>
            <person name="Bataglia L."/>
            <person name="Cardoso-Junior C.A.M."/>
            <person name="Cervoni M.S."/>
            <person name="Silva S.R."/>
            <person name="Dalarmi F."/>
            <person name="Del Lama M.A."/>
            <person name="Depintor T.S."/>
            <person name="Ferreira K.M."/>
            <person name="Goria P.S."/>
            <person name="Jaskot M.C."/>
            <person name="Lago D.C."/>
            <person name="Luna-Lucena D."/>
            <person name="Moda L.M."/>
            <person name="Nascimento L."/>
            <person name="Pedrino M."/>
            <person name="Rabico F.O."/>
            <person name="Sanches F.C."/>
            <person name="Santos D.E."/>
            <person name="Santos C.G."/>
            <person name="Vieira J."/>
            <person name="Lopes T.F."/>
            <person name="Barchuk A.R."/>
            <person name="Hartfelder K."/>
            <person name="Simoes Z.L.P."/>
            <person name="Bitondi M.M.G."/>
            <person name="Pinheiro D.G."/>
        </authorList>
    </citation>
    <scope>NUCLEOTIDE SEQUENCE</scope>
    <source>
        <strain evidence="37">USP_RPSP 00005682</strain>
        <tissue evidence="37">Whole individual</tissue>
    </source>
</reference>
<evidence type="ECO:0000256" key="24">
    <source>
        <dbReference type="ARBA" id="ARBA00023163"/>
    </source>
</evidence>
<evidence type="ECO:0000256" key="12">
    <source>
        <dbReference type="ARBA" id="ARBA00022491"/>
    </source>
</evidence>
<dbReference type="FunFam" id="3.30.40.10:FF:000342">
    <property type="entry name" value="Histone deacetylase 6"/>
    <property type="match status" value="1"/>
</dbReference>
<evidence type="ECO:0000256" key="22">
    <source>
        <dbReference type="ARBA" id="ARBA00022853"/>
    </source>
</evidence>
<dbReference type="Pfam" id="PF00850">
    <property type="entry name" value="Hist_deacetyl"/>
    <property type="match status" value="2"/>
</dbReference>
<evidence type="ECO:0000256" key="34">
    <source>
        <dbReference type="PROSITE-ProRule" id="PRU00502"/>
    </source>
</evidence>
<feature type="compositionally biased region" description="Polar residues" evidence="35">
    <location>
        <begin position="1022"/>
        <end position="1044"/>
    </location>
</feature>
<evidence type="ECO:0000256" key="15">
    <source>
        <dbReference type="ARBA" id="ARBA00022723"/>
    </source>
</evidence>
<accession>A0A833VUR5</accession>
<keyword evidence="12" id="KW-0678">Repressor</keyword>
<evidence type="ECO:0000313" key="38">
    <source>
        <dbReference type="Proteomes" id="UP000655588"/>
    </source>
</evidence>
<evidence type="ECO:0000256" key="25">
    <source>
        <dbReference type="ARBA" id="ARBA00023203"/>
    </source>
</evidence>
<dbReference type="GO" id="GO:0051129">
    <property type="term" value="P:negative regulation of cellular component organization"/>
    <property type="evidence" value="ECO:0007669"/>
    <property type="project" value="UniProtKB-ARBA"/>
</dbReference>
<evidence type="ECO:0000256" key="5">
    <source>
        <dbReference type="ARBA" id="ARBA00004300"/>
    </source>
</evidence>
<keyword evidence="28" id="KW-0966">Cell projection</keyword>
<evidence type="ECO:0000256" key="21">
    <source>
        <dbReference type="ARBA" id="ARBA00022843"/>
    </source>
</evidence>
<evidence type="ECO:0000256" key="13">
    <source>
        <dbReference type="ARBA" id="ARBA00022553"/>
    </source>
</evidence>
<dbReference type="GO" id="GO:0032886">
    <property type="term" value="P:regulation of microtubule-based process"/>
    <property type="evidence" value="ECO:0007669"/>
    <property type="project" value="UniProtKB-ARBA"/>
</dbReference>
<keyword evidence="10" id="KW-0488">Methylation</keyword>
<dbReference type="FunFam" id="3.40.800.20:FF:000005">
    <property type="entry name" value="histone deacetylase 6"/>
    <property type="match status" value="1"/>
</dbReference>
<dbReference type="PRINTS" id="PR01270">
    <property type="entry name" value="HDASUPER"/>
</dbReference>
<dbReference type="EMBL" id="WNWW01000404">
    <property type="protein sequence ID" value="KAF3425320.1"/>
    <property type="molecule type" value="Genomic_DNA"/>
</dbReference>
<keyword evidence="14" id="KW-0808">Transferase</keyword>
<dbReference type="GO" id="GO:0003779">
    <property type="term" value="F:actin binding"/>
    <property type="evidence" value="ECO:0007669"/>
    <property type="project" value="UniProtKB-KW"/>
</dbReference>
<evidence type="ECO:0000256" key="30">
    <source>
        <dbReference type="ARBA" id="ARBA00049136"/>
    </source>
</evidence>
<name>A0A833VUR5_9HYME</name>
<keyword evidence="26" id="KW-0206">Cytoskeleton</keyword>
<dbReference type="AlphaFoldDB" id="A0A833VUR5"/>
<comment type="catalytic activity">
    <reaction evidence="29">
        <text>N(6)-acetyl-L-lysyl-[histone] + H2O = L-lysyl-[histone] + acetate</text>
        <dbReference type="Rhea" id="RHEA:58196"/>
        <dbReference type="Rhea" id="RHEA-COMP:9845"/>
        <dbReference type="Rhea" id="RHEA-COMP:11338"/>
        <dbReference type="ChEBI" id="CHEBI:15377"/>
        <dbReference type="ChEBI" id="CHEBI:29969"/>
        <dbReference type="ChEBI" id="CHEBI:30089"/>
        <dbReference type="ChEBI" id="CHEBI:61930"/>
        <dbReference type="EC" id="3.5.1.98"/>
    </reaction>
</comment>
<dbReference type="GO" id="GO:0006950">
    <property type="term" value="P:response to stress"/>
    <property type="evidence" value="ECO:0007669"/>
    <property type="project" value="UniProtKB-ARBA"/>
</dbReference>
<dbReference type="GO" id="GO:0030424">
    <property type="term" value="C:axon"/>
    <property type="evidence" value="ECO:0007669"/>
    <property type="project" value="UniProtKB-SubCell"/>
</dbReference>
<keyword evidence="25" id="KW-0009">Actin-binding</keyword>
<keyword evidence="15" id="KW-0479">Metal-binding</keyword>
<evidence type="ECO:0000256" key="7">
    <source>
        <dbReference type="ARBA" id="ARBA00004489"/>
    </source>
</evidence>
<dbReference type="PROSITE" id="PS50271">
    <property type="entry name" value="ZF_UBP"/>
    <property type="match status" value="1"/>
</dbReference>
<keyword evidence="38" id="KW-1185">Reference proteome</keyword>
<evidence type="ECO:0000256" key="19">
    <source>
        <dbReference type="ARBA" id="ARBA00022801"/>
    </source>
</evidence>
<keyword evidence="23" id="KW-0805">Transcription regulation</keyword>
<dbReference type="InterPro" id="IPR001607">
    <property type="entry name" value="Znf_UBP"/>
</dbReference>
<dbReference type="InterPro" id="IPR013083">
    <property type="entry name" value="Znf_RING/FYVE/PHD"/>
</dbReference>
<dbReference type="GO" id="GO:0000118">
    <property type="term" value="C:histone deacetylase complex"/>
    <property type="evidence" value="ECO:0007669"/>
    <property type="project" value="TreeGrafter"/>
</dbReference>
<dbReference type="GO" id="GO:0051646">
    <property type="term" value="P:mitochondrion localization"/>
    <property type="evidence" value="ECO:0007669"/>
    <property type="project" value="UniProtKB-ARBA"/>
</dbReference>
<keyword evidence="17 34" id="KW-0863">Zinc-finger</keyword>
<sequence>MTCKNLLTAVKQLADSEIELIKTIKDSEKINTKNIKNTMSVTDKERPKKSAKPFNVRPSAALLAAKREAAQQRILQEKKSNNIFVHDIYQKAIDAYNTKRMETGIVFDNSMTEHKCLWDPNYPECPARLTKILQRCEELGLISRCKLITPRQASEDEILMKHSQEQIDILKATDKCTDIDTLELLSSKYDAIYIHPSTYQLSLLAVGSTINLVESICKGEIQNGMAIIRPPGHHAMKSEYCGYCFFNNVAIAAEKVLSSNLASKILIVDWDVHHGQATQQMFYNDPRVIYFSIHRYENGEFWPNLRESNFHFVGDDLGEGYTFNVPLNKTGMTNADYLAIFQQVLLPMAYEFQPDFIIVSAGYDAALGCPEFNSDFVIVSAGFDSGIGDEKVDIYNKFIIIYINKSHILTFLFYDIQGEMLLTPACYAHLLSSLLSLASGKVAVILEGGYCLKSLAESAALTLRTLLGDPCPMLETLTLPSISIRDTILNAIYAHKPYWKCYQYQDTYSINSTTNNKEENTDQYLPIVTFKGTDIKPEIYETRNCYPIQNKDVCIVYDDRMLKHCDMSDDNHPEKPDRINFIYKKYQEYNLLDRCYVQEGRSATREELMLVHSKEYIDKIKDTETLKPKDLQKQAKTYNSVYLHPETWTSACVSTGSLLQVVHSVLIGESQSGVAIVRPPGHHAGENIACGFCIFNNIAVATRYAIEFHHVKRVLIIDWDVHHGNGTQSIFEEDSKVLYISVHRYDNGSFFPNSKRANYSYVGSQSGEGFTVNIPWNKKGMGDAEYIAAFQQIVMPIAYQFNPELILVSAGFDACIGDPLGGCFVTPEMYGHLTHWLSSLANGRVILSLEGGYNTNSIAHAMAICTKSLLGDPLPMLENGHIPCISAIHTINNVIKTQKQYWPNLAFNLSLPKERVLPKPKIPHIKTNERVINNEELLKHSESKIALEEIETEKMRRRPITRQIINKKCNTDWQAVSEELKELEKKILIPSYKQQTINTHDEVSNYTKKCTNPDEKGHSDENFTNSAAGSSGEQNENARAQTSNSKSLQDYFSENLHSLIAGDMFAVIPLRDCPHLNSVKDVPVSGIDIRTPCIDCNSNIENWVCLQCYSVHCARNINQHGLIHAEKMEHPLALSFSDLSVWCYKCEAYIDNPQLFAARNAVHQSKFNEELPWTYNDN</sequence>
<keyword evidence="27" id="KW-0539">Nucleus</keyword>
<evidence type="ECO:0000256" key="32">
    <source>
        <dbReference type="ARBA" id="ARBA00068733"/>
    </source>
</evidence>
<evidence type="ECO:0000256" key="26">
    <source>
        <dbReference type="ARBA" id="ARBA00023212"/>
    </source>
</evidence>
<dbReference type="SUPFAM" id="SSF52768">
    <property type="entry name" value="Arginase/deacetylase"/>
    <property type="match status" value="3"/>
</dbReference>
<proteinExistence type="inferred from homology"/>
<dbReference type="GO" id="GO:0043204">
    <property type="term" value="C:perikaryon"/>
    <property type="evidence" value="ECO:0007669"/>
    <property type="project" value="UniProtKB-SubCell"/>
</dbReference>
<dbReference type="GO" id="GO:0030425">
    <property type="term" value="C:dendrite"/>
    <property type="evidence" value="ECO:0007669"/>
    <property type="project" value="UniProtKB-SubCell"/>
</dbReference>
<dbReference type="GO" id="GO:0005813">
    <property type="term" value="C:centrosome"/>
    <property type="evidence" value="ECO:0007669"/>
    <property type="project" value="UniProtKB-SubCell"/>
</dbReference>
<evidence type="ECO:0000256" key="23">
    <source>
        <dbReference type="ARBA" id="ARBA00023015"/>
    </source>
</evidence>
<comment type="catalytic activity">
    <reaction evidence="31">
        <text>N(6)-acetyl-L-lysyl-[alpha-tubulin] + H2O = L-lysyl-[alpha-tubulin] + acetate</text>
        <dbReference type="Rhea" id="RHEA:21548"/>
        <dbReference type="Rhea" id="RHEA-COMP:11278"/>
        <dbReference type="Rhea" id="RHEA-COMP:11279"/>
        <dbReference type="ChEBI" id="CHEBI:15377"/>
        <dbReference type="ChEBI" id="CHEBI:29969"/>
        <dbReference type="ChEBI" id="CHEBI:30089"/>
        <dbReference type="ChEBI" id="CHEBI:61930"/>
    </reaction>
    <physiologicalReaction direction="left-to-right" evidence="31">
        <dbReference type="Rhea" id="RHEA:21549"/>
    </physiologicalReaction>
</comment>
<dbReference type="SMART" id="SM00290">
    <property type="entry name" value="ZnF_UBP"/>
    <property type="match status" value="1"/>
</dbReference>
<dbReference type="SUPFAM" id="SSF57850">
    <property type="entry name" value="RING/U-box"/>
    <property type="match status" value="1"/>
</dbReference>
<comment type="caution">
    <text evidence="37">The sequence shown here is derived from an EMBL/GenBank/DDBJ whole genome shotgun (WGS) entry which is preliminary data.</text>
</comment>
<comment type="pathway">
    <text evidence="8">Protein modification; protein ubiquitination.</text>
</comment>
<evidence type="ECO:0000313" key="37">
    <source>
        <dbReference type="EMBL" id="KAF3425320.1"/>
    </source>
</evidence>
<evidence type="ECO:0000256" key="2">
    <source>
        <dbReference type="ARBA" id="ARBA00004120"/>
    </source>
</evidence>
<evidence type="ECO:0000256" key="31">
    <source>
        <dbReference type="ARBA" id="ARBA00050910"/>
    </source>
</evidence>
<dbReference type="PANTHER" id="PTHR10625:SF38">
    <property type="entry name" value="HISTONE DEACETYLASE 6, ISOFORM G"/>
    <property type="match status" value="1"/>
</dbReference>
<feature type="domain" description="UBP-type" evidence="36">
    <location>
        <begin position="1071"/>
        <end position="1169"/>
    </location>
</feature>
<evidence type="ECO:0000256" key="10">
    <source>
        <dbReference type="ARBA" id="ARBA00022481"/>
    </source>
</evidence>
<evidence type="ECO:0000256" key="6">
    <source>
        <dbReference type="ARBA" id="ARBA00004484"/>
    </source>
</evidence>
<organism evidence="37 38">
    <name type="scientific">Frieseomelitta varia</name>
    <dbReference type="NCBI Taxonomy" id="561572"/>
    <lineage>
        <taxon>Eukaryota</taxon>
        <taxon>Metazoa</taxon>
        <taxon>Ecdysozoa</taxon>
        <taxon>Arthropoda</taxon>
        <taxon>Hexapoda</taxon>
        <taxon>Insecta</taxon>
        <taxon>Pterygota</taxon>
        <taxon>Neoptera</taxon>
        <taxon>Endopterygota</taxon>
        <taxon>Hymenoptera</taxon>
        <taxon>Apocrita</taxon>
        <taxon>Aculeata</taxon>
        <taxon>Apoidea</taxon>
        <taxon>Anthophila</taxon>
        <taxon>Apidae</taxon>
        <taxon>Frieseomelitta</taxon>
    </lineage>
</organism>
<evidence type="ECO:0000256" key="18">
    <source>
        <dbReference type="ARBA" id="ARBA00022786"/>
    </source>
</evidence>
<keyword evidence="16" id="KW-0677">Repeat</keyword>
<protein>
    <recommendedName>
        <fullName evidence="32">Protein deacetylase HDAC6</fullName>
    </recommendedName>
    <alternativeName>
        <fullName evidence="33">Tubulin-lysine deacetylase HDAC6</fullName>
    </alternativeName>
</protein>
<feature type="compositionally biased region" description="Basic and acidic residues" evidence="35">
    <location>
        <begin position="1011"/>
        <end position="1021"/>
    </location>
</feature>
<evidence type="ECO:0000256" key="9">
    <source>
        <dbReference type="ARBA" id="ARBA00007738"/>
    </source>
</evidence>
<keyword evidence="21" id="KW-0832">Ubl conjugation</keyword>
<comment type="cofactor">
    <cofactor evidence="1">
        <name>Zn(2+)</name>
        <dbReference type="ChEBI" id="CHEBI:29105"/>
    </cofactor>
</comment>
<evidence type="ECO:0000256" key="3">
    <source>
        <dbReference type="ARBA" id="ARBA00004123"/>
    </source>
</evidence>
<keyword evidence="24" id="KW-0804">Transcription</keyword>